<dbReference type="PANTHER" id="PTHR34145">
    <property type="entry name" value="OS02G0105600 PROTEIN"/>
    <property type="match status" value="1"/>
</dbReference>
<gene>
    <name evidence="2" type="ORF">TIFTF001_033228</name>
</gene>
<dbReference type="EMBL" id="BTGU01000170">
    <property type="protein sequence ID" value="GMN64164.1"/>
    <property type="molecule type" value="Genomic_DNA"/>
</dbReference>
<dbReference type="PROSITE" id="PS50181">
    <property type="entry name" value="FBOX"/>
    <property type="match status" value="1"/>
</dbReference>
<dbReference type="PANTHER" id="PTHR34145:SF28">
    <property type="entry name" value="F-BOX DOMAIN-CONTAINING PROTEIN"/>
    <property type="match status" value="1"/>
</dbReference>
<dbReference type="InterPro" id="IPR053781">
    <property type="entry name" value="F-box_AtFBL13-like"/>
</dbReference>
<dbReference type="SUPFAM" id="SSF81383">
    <property type="entry name" value="F-box domain"/>
    <property type="match status" value="1"/>
</dbReference>
<feature type="domain" description="F-box" evidence="1">
    <location>
        <begin position="23"/>
        <end position="59"/>
    </location>
</feature>
<dbReference type="Proteomes" id="UP001187192">
    <property type="component" value="Unassembled WGS sequence"/>
</dbReference>
<dbReference type="CDD" id="cd22160">
    <property type="entry name" value="F-box_AtFBL13-like"/>
    <property type="match status" value="1"/>
</dbReference>
<dbReference type="InterPro" id="IPR036047">
    <property type="entry name" value="F-box-like_dom_sf"/>
</dbReference>
<dbReference type="Pfam" id="PF00646">
    <property type="entry name" value="F-box"/>
    <property type="match status" value="1"/>
</dbReference>
<organism evidence="2 3">
    <name type="scientific">Ficus carica</name>
    <name type="common">Common fig</name>
    <dbReference type="NCBI Taxonomy" id="3494"/>
    <lineage>
        <taxon>Eukaryota</taxon>
        <taxon>Viridiplantae</taxon>
        <taxon>Streptophyta</taxon>
        <taxon>Embryophyta</taxon>
        <taxon>Tracheophyta</taxon>
        <taxon>Spermatophyta</taxon>
        <taxon>Magnoliopsida</taxon>
        <taxon>eudicotyledons</taxon>
        <taxon>Gunneridae</taxon>
        <taxon>Pentapetalae</taxon>
        <taxon>rosids</taxon>
        <taxon>fabids</taxon>
        <taxon>Rosales</taxon>
        <taxon>Moraceae</taxon>
        <taxon>Ficeae</taxon>
        <taxon>Ficus</taxon>
    </lineage>
</organism>
<evidence type="ECO:0000313" key="3">
    <source>
        <dbReference type="Proteomes" id="UP001187192"/>
    </source>
</evidence>
<proteinExistence type="predicted"/>
<name>A0AA88DYH2_FICCA</name>
<evidence type="ECO:0000313" key="2">
    <source>
        <dbReference type="EMBL" id="GMN64164.1"/>
    </source>
</evidence>
<dbReference type="InterPro" id="IPR053772">
    <property type="entry name" value="At1g61320/At1g61330-like"/>
</dbReference>
<sequence length="464" mass="53656">MATKKRKHRKGMEQDKEPETVFEDRISELPEAIIIHILSFLPTLNAVRTSLLSKRWRHMWTSVPAIDICDSRDIPCLRRRDEGNSGRKKFYNFVDMCLKHQYADTTISKFRLSVNYYGGSSRVDDWLRFLGKKTVQELELHVLPMKARYCLPHSIINFRSLTLIKLTGLALVNFAPTSLPSLKELCLSYIQMDDRVLNNLLLSCIFLETLQVHYCYGLVNPKVSSLSLESLDFKTGGMTCYCHTLEVEAINLHSFAFEQSGGSRSKKCDINLVHCSRIRNLSLSKAFLTDQWFKVLIPQLPHLESLKLKDCYGFQHIKIWNQNLRNFDFTLHSQWDSPEATIDAPNLAYFCYTGYSLLKISVNAPNLLDIYIEVTDHIRKTYDVAWYTCLIEFLSEFNSSKNVSVFCCNEKALIIPDELKKMHSSPLPDLKHMKVKTGSRPFRKAMLQKSLLWIAPSNLEKFPF</sequence>
<dbReference type="SUPFAM" id="SSF52058">
    <property type="entry name" value="L domain-like"/>
    <property type="match status" value="1"/>
</dbReference>
<comment type="caution">
    <text evidence="2">The sequence shown here is derived from an EMBL/GenBank/DDBJ whole genome shotgun (WGS) entry which is preliminary data.</text>
</comment>
<dbReference type="Gene3D" id="3.80.10.10">
    <property type="entry name" value="Ribonuclease Inhibitor"/>
    <property type="match status" value="1"/>
</dbReference>
<dbReference type="Pfam" id="PF24758">
    <property type="entry name" value="LRR_At5g56370"/>
    <property type="match status" value="1"/>
</dbReference>
<keyword evidence="3" id="KW-1185">Reference proteome</keyword>
<dbReference type="InterPro" id="IPR055411">
    <property type="entry name" value="LRR_FXL15/At3g58940/PEG3-like"/>
</dbReference>
<dbReference type="Gene3D" id="1.20.1280.50">
    <property type="match status" value="1"/>
</dbReference>
<evidence type="ECO:0000259" key="1">
    <source>
        <dbReference type="PROSITE" id="PS50181"/>
    </source>
</evidence>
<accession>A0AA88DYH2</accession>
<dbReference type="InterPro" id="IPR032675">
    <property type="entry name" value="LRR_dom_sf"/>
</dbReference>
<reference evidence="2" key="1">
    <citation type="submission" date="2023-07" db="EMBL/GenBank/DDBJ databases">
        <title>draft genome sequence of fig (Ficus carica).</title>
        <authorList>
            <person name="Takahashi T."/>
            <person name="Nishimura K."/>
        </authorList>
    </citation>
    <scope>NUCLEOTIDE SEQUENCE</scope>
</reference>
<dbReference type="InterPro" id="IPR001810">
    <property type="entry name" value="F-box_dom"/>
</dbReference>
<dbReference type="AlphaFoldDB" id="A0AA88DYH2"/>
<protein>
    <recommendedName>
        <fullName evidence="1">F-box domain-containing protein</fullName>
    </recommendedName>
</protein>
<dbReference type="SMART" id="SM00256">
    <property type="entry name" value="FBOX"/>
    <property type="match status" value="1"/>
</dbReference>